<accession>A0A840I9G9</accession>
<organism evidence="1 2">
    <name type="scientific">Conexibacter arvalis</name>
    <dbReference type="NCBI Taxonomy" id="912552"/>
    <lineage>
        <taxon>Bacteria</taxon>
        <taxon>Bacillati</taxon>
        <taxon>Actinomycetota</taxon>
        <taxon>Thermoleophilia</taxon>
        <taxon>Solirubrobacterales</taxon>
        <taxon>Conexibacteraceae</taxon>
        <taxon>Conexibacter</taxon>
    </lineage>
</organism>
<evidence type="ECO:0000313" key="1">
    <source>
        <dbReference type="EMBL" id="MBB4660891.1"/>
    </source>
</evidence>
<dbReference type="RefSeq" id="WP_183338582.1">
    <property type="nucleotide sequence ID" value="NZ_JACHNU010000001.1"/>
</dbReference>
<dbReference type="AlphaFoldDB" id="A0A840I9G9"/>
<dbReference type="EMBL" id="JACHNU010000001">
    <property type="protein sequence ID" value="MBB4660891.1"/>
    <property type="molecule type" value="Genomic_DNA"/>
</dbReference>
<keyword evidence="2" id="KW-1185">Reference proteome</keyword>
<protein>
    <submittedName>
        <fullName evidence="1">Uncharacterized protein</fullName>
    </submittedName>
</protein>
<sequence>MRPAFLGELLADPAEWSPALLRLIGDPGTSPAVRRAAVTGLGRSGLSALVLQPALLSDEEALALHAWKIVAGLADAAELGVLAALPPHRSSSVAAQARFGVATVAHRHGLPGYELMPPQHLLAAADGCATAPIALAPASAADAVALARLDRADLHGLRPSTRATWRLDCAGRSLLLALDPALSGDPRRHLSVPRLLGVVATTDAVNRHAAVELLVLADPTGPANFDVAVCRRDGRVVCAGHGTVCGERAGAPAPHVTLRRVARAGATPLELPLTLDDGRLAATAAAWAGRRPARRSLLL</sequence>
<dbReference type="Proteomes" id="UP000585272">
    <property type="component" value="Unassembled WGS sequence"/>
</dbReference>
<name>A0A840I9G9_9ACTN</name>
<comment type="caution">
    <text evidence="1">The sequence shown here is derived from an EMBL/GenBank/DDBJ whole genome shotgun (WGS) entry which is preliminary data.</text>
</comment>
<evidence type="ECO:0000313" key="2">
    <source>
        <dbReference type="Proteomes" id="UP000585272"/>
    </source>
</evidence>
<proteinExistence type="predicted"/>
<reference evidence="1 2" key="1">
    <citation type="submission" date="2020-08" db="EMBL/GenBank/DDBJ databases">
        <title>Genomic Encyclopedia of Archaeal and Bacterial Type Strains, Phase II (KMG-II): from individual species to whole genera.</title>
        <authorList>
            <person name="Goeker M."/>
        </authorList>
    </citation>
    <scope>NUCLEOTIDE SEQUENCE [LARGE SCALE GENOMIC DNA]</scope>
    <source>
        <strain evidence="1 2">DSM 23288</strain>
    </source>
</reference>
<gene>
    <name evidence="1" type="ORF">BDZ31_000464</name>
</gene>